<proteinExistence type="predicted"/>
<accession>A0ACC0R390</accession>
<dbReference type="Proteomes" id="UP001065298">
    <property type="component" value="Chromosome 4"/>
</dbReference>
<dbReference type="EMBL" id="CM046506">
    <property type="protein sequence ID" value="KAI8671664.1"/>
    <property type="molecule type" value="Genomic_DNA"/>
</dbReference>
<sequence length="511" mass="57114">MSDPKACWECHKRRLICDFASPACQKCEARGVACPGYGEKKPLKWLQPGQTRSKGKRAKKEVNVIRLTLKDPSEATSVFEAIEYFNTHICPDLVANGAGGGSNCPFILHPSEAPYIPTAIRHTMVSIALAHRVLQSEQGFEADRALFSTRLQKHRGAAIRHLASDLVPGSQPDTITLVSILTFLLAEVQQSFSSSWRQHCDAANTVVELLGGMSTILLCYPFIRPVVRYYILHVEFEYLSPAYPDLTYPSIEILSTTTAPVVEEARARRQMEILGFLPMAFNMGLFTTVPCAPELLVDIVFVNHLQSQAQAYEGAVFDTNLQKASLDLLQRIQSFSAESWVTNIDLNEKLNEDPNKPSKQRQAISWDWQSVAYIYQSAVALYCISSLLYPQYTQDMPQTLDKDVDIAAIRSAYLATLLSNIKDVASGSNLQLRKMLIWPLVIAGIEVDVNDEASKKLICGELAWISKVVGTASPLVAHDFLSKLWKSDWIPTGYGRRSWNSIFDRPYVFVM</sequence>
<protein>
    <submittedName>
        <fullName evidence="1">Zn(2)-C6 fungal-type domain-containing protein</fullName>
    </submittedName>
</protein>
<reference evidence="1" key="1">
    <citation type="submission" date="2022-06" db="EMBL/GenBank/DDBJ databases">
        <title>Fusarium solani species complex genomes reveal bases of compartmentalisation and animal pathogenesis.</title>
        <authorList>
            <person name="Tsai I.J."/>
        </authorList>
    </citation>
    <scope>NUCLEOTIDE SEQUENCE</scope>
    <source>
        <strain evidence="1">Fu6.1</strain>
    </source>
</reference>
<name>A0ACC0R390_9HYPO</name>
<gene>
    <name evidence="1" type="ORF">NCS57_00642200</name>
</gene>
<organism evidence="1 2">
    <name type="scientific">Fusarium keratoplasticum</name>
    <dbReference type="NCBI Taxonomy" id="1328300"/>
    <lineage>
        <taxon>Eukaryota</taxon>
        <taxon>Fungi</taxon>
        <taxon>Dikarya</taxon>
        <taxon>Ascomycota</taxon>
        <taxon>Pezizomycotina</taxon>
        <taxon>Sordariomycetes</taxon>
        <taxon>Hypocreomycetidae</taxon>
        <taxon>Hypocreales</taxon>
        <taxon>Nectriaceae</taxon>
        <taxon>Fusarium</taxon>
        <taxon>Fusarium solani species complex</taxon>
    </lineage>
</organism>
<keyword evidence="2" id="KW-1185">Reference proteome</keyword>
<evidence type="ECO:0000313" key="2">
    <source>
        <dbReference type="Proteomes" id="UP001065298"/>
    </source>
</evidence>
<evidence type="ECO:0000313" key="1">
    <source>
        <dbReference type="EMBL" id="KAI8671664.1"/>
    </source>
</evidence>
<comment type="caution">
    <text evidence="1">The sequence shown here is derived from an EMBL/GenBank/DDBJ whole genome shotgun (WGS) entry which is preliminary data.</text>
</comment>